<dbReference type="SUPFAM" id="SSF48652">
    <property type="entry name" value="Tetraspanin"/>
    <property type="match status" value="1"/>
</dbReference>
<feature type="transmembrane region" description="Helical" evidence="7">
    <location>
        <begin position="85"/>
        <end position="109"/>
    </location>
</feature>
<comment type="caution">
    <text evidence="8">The sequence shown here is derived from an EMBL/GenBank/DDBJ whole genome shotgun (WGS) entry which is preliminary data.</text>
</comment>
<keyword evidence="5 7" id="KW-0472">Membrane</keyword>
<dbReference type="PANTHER" id="PTHR19282:SF562">
    <property type="entry name" value="AT12771P-RELATED"/>
    <property type="match status" value="1"/>
</dbReference>
<evidence type="ECO:0000313" key="9">
    <source>
        <dbReference type="Proteomes" id="UP000276133"/>
    </source>
</evidence>
<dbReference type="PIRSF" id="PIRSF002419">
    <property type="entry name" value="Tetraspanin"/>
    <property type="match status" value="1"/>
</dbReference>
<feature type="transmembrane region" description="Helical" evidence="7">
    <location>
        <begin position="54"/>
        <end position="78"/>
    </location>
</feature>
<keyword evidence="9" id="KW-1185">Reference proteome</keyword>
<evidence type="ECO:0000256" key="1">
    <source>
        <dbReference type="ARBA" id="ARBA00004141"/>
    </source>
</evidence>
<evidence type="ECO:0000256" key="7">
    <source>
        <dbReference type="RuleBase" id="RU361218"/>
    </source>
</evidence>
<dbReference type="AlphaFoldDB" id="A0A3M7Q5F5"/>
<dbReference type="Pfam" id="PF00335">
    <property type="entry name" value="Tetraspanin"/>
    <property type="match status" value="1"/>
</dbReference>
<evidence type="ECO:0000256" key="6">
    <source>
        <dbReference type="PIRSR" id="PIRSR002419-1"/>
    </source>
</evidence>
<dbReference type="InterPro" id="IPR008952">
    <property type="entry name" value="Tetraspanin_EC2_sf"/>
</dbReference>
<name>A0A3M7Q5F5_BRAPC</name>
<dbReference type="EMBL" id="REGN01007465">
    <property type="protein sequence ID" value="RNA06175.1"/>
    <property type="molecule type" value="Genomic_DNA"/>
</dbReference>
<evidence type="ECO:0000256" key="5">
    <source>
        <dbReference type="ARBA" id="ARBA00023136"/>
    </source>
</evidence>
<dbReference type="STRING" id="10195.A0A3M7Q5F5"/>
<dbReference type="Proteomes" id="UP000276133">
    <property type="component" value="Unassembled WGS sequence"/>
</dbReference>
<dbReference type="CDD" id="cd03127">
    <property type="entry name" value="tetraspanin_LEL"/>
    <property type="match status" value="1"/>
</dbReference>
<dbReference type="PANTHER" id="PTHR19282">
    <property type="entry name" value="TETRASPANIN"/>
    <property type="match status" value="1"/>
</dbReference>
<comment type="similarity">
    <text evidence="2 7">Belongs to the tetraspanin (TM4SF) family.</text>
</comment>
<evidence type="ECO:0000256" key="3">
    <source>
        <dbReference type="ARBA" id="ARBA00022692"/>
    </source>
</evidence>
<feature type="transmembrane region" description="Helical" evidence="7">
    <location>
        <begin position="202"/>
        <end position="225"/>
    </location>
</feature>
<keyword evidence="3 7" id="KW-0812">Transmembrane</keyword>
<evidence type="ECO:0000313" key="8">
    <source>
        <dbReference type="EMBL" id="RNA06175.1"/>
    </source>
</evidence>
<dbReference type="OrthoDB" id="5982705at2759"/>
<evidence type="ECO:0000256" key="4">
    <source>
        <dbReference type="ARBA" id="ARBA00022989"/>
    </source>
</evidence>
<reference evidence="8 9" key="1">
    <citation type="journal article" date="2018" name="Sci. Rep.">
        <title>Genomic signatures of local adaptation to the degree of environmental predictability in rotifers.</title>
        <authorList>
            <person name="Franch-Gras L."/>
            <person name="Hahn C."/>
            <person name="Garcia-Roger E.M."/>
            <person name="Carmona M.J."/>
            <person name="Serra M."/>
            <person name="Gomez A."/>
        </authorList>
    </citation>
    <scope>NUCLEOTIDE SEQUENCE [LARGE SCALE GENOMIC DNA]</scope>
    <source>
        <strain evidence="8">HYR1</strain>
    </source>
</reference>
<keyword evidence="4 7" id="KW-1133">Transmembrane helix</keyword>
<feature type="disulfide bond" evidence="6">
    <location>
        <begin position="147"/>
        <end position="168"/>
    </location>
</feature>
<dbReference type="PRINTS" id="PR00259">
    <property type="entry name" value="TMFOUR"/>
</dbReference>
<keyword evidence="6" id="KW-1015">Disulfide bond</keyword>
<dbReference type="Gene3D" id="1.10.1450.10">
    <property type="entry name" value="Tetraspanin"/>
    <property type="match status" value="1"/>
</dbReference>
<proteinExistence type="inferred from homology"/>
<protein>
    <recommendedName>
        <fullName evidence="7">Tetraspanin</fullName>
    </recommendedName>
</protein>
<feature type="transmembrane region" description="Helical" evidence="7">
    <location>
        <begin position="12"/>
        <end position="34"/>
    </location>
</feature>
<evidence type="ECO:0000256" key="2">
    <source>
        <dbReference type="ARBA" id="ARBA00006840"/>
    </source>
</evidence>
<sequence length="232" mass="25534">MPFNVKKFLKYSVIVLNVIIILSGIILLAIASSIQSQINSTRLNDTIVGYSIPAGSILSIIIGIFFVILGVAGIYAGVKEKYKFLVAYAGSMSILFLVQIIIGAVALSARNNTKYIRSLNSIYLSDFSVNSSNEAKRDHLQQYFKCCGWNGINDYIVSEKTIIVPVSCCKNPEICDQNDLTDLFDMACKEPISLYVGHFIEVIGVSLIIFGIINLISIIIAAIYCKKLKTEV</sequence>
<comment type="subcellular location">
    <subcellularLocation>
        <location evidence="1 7">Membrane</location>
        <topology evidence="1 7">Multi-pass membrane protein</topology>
    </subcellularLocation>
</comment>
<feature type="disulfide bond" evidence="6">
    <location>
        <begin position="146"/>
        <end position="175"/>
    </location>
</feature>
<dbReference type="InterPro" id="IPR000301">
    <property type="entry name" value="Tetraspanin_animals"/>
</dbReference>
<dbReference type="InterPro" id="IPR018499">
    <property type="entry name" value="Tetraspanin/Peripherin"/>
</dbReference>
<organism evidence="8 9">
    <name type="scientific">Brachionus plicatilis</name>
    <name type="common">Marine rotifer</name>
    <name type="synonym">Brachionus muelleri</name>
    <dbReference type="NCBI Taxonomy" id="10195"/>
    <lineage>
        <taxon>Eukaryota</taxon>
        <taxon>Metazoa</taxon>
        <taxon>Spiralia</taxon>
        <taxon>Gnathifera</taxon>
        <taxon>Rotifera</taxon>
        <taxon>Eurotatoria</taxon>
        <taxon>Monogononta</taxon>
        <taxon>Pseudotrocha</taxon>
        <taxon>Ploima</taxon>
        <taxon>Brachionidae</taxon>
        <taxon>Brachionus</taxon>
    </lineage>
</organism>
<accession>A0A3M7Q5F5</accession>
<gene>
    <name evidence="8" type="ORF">BpHYR1_027188</name>
</gene>
<dbReference type="GO" id="GO:0005886">
    <property type="term" value="C:plasma membrane"/>
    <property type="evidence" value="ECO:0007669"/>
    <property type="project" value="TreeGrafter"/>
</dbReference>